<proteinExistence type="predicted"/>
<gene>
    <name evidence="1" type="ORF">RM609_10210</name>
</gene>
<evidence type="ECO:0000313" key="2">
    <source>
        <dbReference type="Proteomes" id="UP001180531"/>
    </source>
</evidence>
<comment type="caution">
    <text evidence="1">The sequence shown here is derived from an EMBL/GenBank/DDBJ whole genome shotgun (WGS) entry which is preliminary data.</text>
</comment>
<dbReference type="Proteomes" id="UP001180531">
    <property type="component" value="Unassembled WGS sequence"/>
</dbReference>
<sequence>MSTDIYGCIKVRHPGADEDWYEWGHGSAPWTYTRCTSGRVTRRSPAFSASATTREGCVQSVGSGHVDVHVRGLILRGSALPTYGKKQFIRLLVYDCRSRERPGEPGGDIFAGHAELGRVTAVEPAPVVGLATRTRRTGFAGLLRALDRATGRCNLDAFSGAPGR</sequence>
<name>A0ABU2SKE0_9ACTN</name>
<dbReference type="RefSeq" id="WP_311609762.1">
    <property type="nucleotide sequence ID" value="NZ_JAVRFI010000005.1"/>
</dbReference>
<keyword evidence="2" id="KW-1185">Reference proteome</keyword>
<reference evidence="1" key="1">
    <citation type="submission" date="2024-05" db="EMBL/GenBank/DDBJ databases">
        <title>30 novel species of actinomycetes from the DSMZ collection.</title>
        <authorList>
            <person name="Nouioui I."/>
        </authorList>
    </citation>
    <scope>NUCLEOTIDE SEQUENCE</scope>
    <source>
        <strain evidence="1">DSM 40473</strain>
    </source>
</reference>
<protein>
    <submittedName>
        <fullName evidence="1">Uncharacterized protein</fullName>
    </submittedName>
</protein>
<evidence type="ECO:0000313" key="1">
    <source>
        <dbReference type="EMBL" id="MDT0449447.1"/>
    </source>
</evidence>
<organism evidence="1 2">
    <name type="scientific">Streptomyces hesseae</name>
    <dbReference type="NCBI Taxonomy" id="3075519"/>
    <lineage>
        <taxon>Bacteria</taxon>
        <taxon>Bacillati</taxon>
        <taxon>Actinomycetota</taxon>
        <taxon>Actinomycetes</taxon>
        <taxon>Kitasatosporales</taxon>
        <taxon>Streptomycetaceae</taxon>
        <taxon>Streptomyces</taxon>
    </lineage>
</organism>
<dbReference type="EMBL" id="JAVRFI010000005">
    <property type="protein sequence ID" value="MDT0449447.1"/>
    <property type="molecule type" value="Genomic_DNA"/>
</dbReference>
<accession>A0ABU2SKE0</accession>